<protein>
    <submittedName>
        <fullName evidence="1">Glycosyltransferase</fullName>
    </submittedName>
</protein>
<proteinExistence type="predicted"/>
<dbReference type="EMBL" id="RQEV01000002">
    <property type="protein sequence ID" value="TGK21993.1"/>
    <property type="molecule type" value="Genomic_DNA"/>
</dbReference>
<dbReference type="Gene3D" id="3.90.550.10">
    <property type="entry name" value="Spore Coat Polysaccharide Biosynthesis Protein SpsA, Chain A"/>
    <property type="match status" value="1"/>
</dbReference>
<dbReference type="PANTHER" id="PTHR36529">
    <property type="entry name" value="SLL1095 PROTEIN"/>
    <property type="match status" value="1"/>
</dbReference>
<dbReference type="InterPro" id="IPR029044">
    <property type="entry name" value="Nucleotide-diphossugar_trans"/>
</dbReference>
<dbReference type="SUPFAM" id="SSF53448">
    <property type="entry name" value="Nucleotide-diphospho-sugar transferases"/>
    <property type="match status" value="1"/>
</dbReference>
<accession>A0A4R9GV00</accession>
<evidence type="ECO:0000313" key="1">
    <source>
        <dbReference type="EMBL" id="TGK21993.1"/>
    </source>
</evidence>
<evidence type="ECO:0000313" key="2">
    <source>
        <dbReference type="Proteomes" id="UP000297855"/>
    </source>
</evidence>
<comment type="caution">
    <text evidence="1">The sequence shown here is derived from an EMBL/GenBank/DDBJ whole genome shotgun (WGS) entry which is preliminary data.</text>
</comment>
<dbReference type="NCBIfam" id="TIGR04282">
    <property type="entry name" value="glyco_like_cofC"/>
    <property type="match status" value="1"/>
</dbReference>
<keyword evidence="1" id="KW-0808">Transferase</keyword>
<reference evidence="1" key="1">
    <citation type="journal article" date="2019" name="PLoS Negl. Trop. Dis.">
        <title>Revisiting the worldwide diversity of Leptospira species in the environment.</title>
        <authorList>
            <person name="Vincent A.T."/>
            <person name="Schiettekatte O."/>
            <person name="Bourhy P."/>
            <person name="Veyrier F.J."/>
            <person name="Picardeau M."/>
        </authorList>
    </citation>
    <scope>NUCLEOTIDE SEQUENCE [LARGE SCALE GENOMIC DNA]</scope>
    <source>
        <strain evidence="1">SCS5</strain>
    </source>
</reference>
<gene>
    <name evidence="1" type="ORF">EHO61_01810</name>
</gene>
<dbReference type="InterPro" id="IPR018641">
    <property type="entry name" value="Trfase_1_rSAM/seldom-assoc"/>
</dbReference>
<dbReference type="PANTHER" id="PTHR36529:SF1">
    <property type="entry name" value="GLYCOSYLTRANSFERASE"/>
    <property type="match status" value="1"/>
</dbReference>
<dbReference type="RefSeq" id="WP_135811936.1">
    <property type="nucleotide sequence ID" value="NZ_RQEV01000002.1"/>
</dbReference>
<sequence>MENSILHVFLKNPVLGSVKTRLASDIGDAAALEVYLALVEATRSVVKKIPVAKTLWFDTFLPEKKDLGDWGSGEVSLRIQEGRNLGERMRNSFLDSFKKGYTYSVLIGSDCPELQELHLREAFRLLGENEIVFGPALDGGYYLIALKEDLPDLFREIPWSTEKVFAESVKRAKSSKKKVGLLETLSDLDDLEDLKEAEAKGLKIWRTNF</sequence>
<dbReference type="Pfam" id="PF09837">
    <property type="entry name" value="DUF2064"/>
    <property type="match status" value="1"/>
</dbReference>
<dbReference type="AlphaFoldDB" id="A0A4R9GV00"/>
<organism evidence="1 2">
    <name type="scientific">Leptospira fluminis</name>
    <dbReference type="NCBI Taxonomy" id="2484979"/>
    <lineage>
        <taxon>Bacteria</taxon>
        <taxon>Pseudomonadati</taxon>
        <taxon>Spirochaetota</taxon>
        <taxon>Spirochaetia</taxon>
        <taxon>Leptospirales</taxon>
        <taxon>Leptospiraceae</taxon>
        <taxon>Leptospira</taxon>
    </lineage>
</organism>
<dbReference type="GO" id="GO:0016740">
    <property type="term" value="F:transferase activity"/>
    <property type="evidence" value="ECO:0007669"/>
    <property type="project" value="UniProtKB-KW"/>
</dbReference>
<dbReference type="Proteomes" id="UP000297855">
    <property type="component" value="Unassembled WGS sequence"/>
</dbReference>
<name>A0A4R9GV00_9LEPT</name>
<keyword evidence="2" id="KW-1185">Reference proteome</keyword>
<dbReference type="OrthoDB" id="9810303at2"/>